<proteinExistence type="predicted"/>
<comment type="caution">
    <text evidence="1">The sequence shown here is derived from an EMBL/GenBank/DDBJ whole genome shotgun (WGS) entry which is preliminary data.</text>
</comment>
<gene>
    <name evidence="1" type="ORF">ACFOGJ_14015</name>
</gene>
<reference evidence="2" key="1">
    <citation type="journal article" date="2019" name="Int. J. Syst. Evol. Microbiol.">
        <title>The Global Catalogue of Microorganisms (GCM) 10K type strain sequencing project: providing services to taxonomists for standard genome sequencing and annotation.</title>
        <authorList>
            <consortium name="The Broad Institute Genomics Platform"/>
            <consortium name="The Broad Institute Genome Sequencing Center for Infectious Disease"/>
            <person name="Wu L."/>
            <person name="Ma J."/>
        </authorList>
    </citation>
    <scope>NUCLEOTIDE SEQUENCE [LARGE SCALE GENOMIC DNA]</scope>
    <source>
        <strain evidence="2">KCTC 42964</strain>
    </source>
</reference>
<keyword evidence="2" id="KW-1185">Reference proteome</keyword>
<accession>A0ABV7L1Q0</accession>
<sequence>MTRWENVTACLSTIGDRPASPTGPWLTAVLALVAILFLAAPGAAAQSACAPTPDPSCAIYETCFAQRCPCEGHPDEYFRSYGSRYCSRFLENAGFTAAGRAWRDGTLRCLQERIALELEEDLSDGNCDCAGMRRFAFQTHVACYTQPGGSICALPPGDLSRIGQVIEAPEMLDPLGQAQMLEVARICTLTAPDDGRRAVWRGFRSMLSLP</sequence>
<evidence type="ECO:0000313" key="1">
    <source>
        <dbReference type="EMBL" id="MFC3228354.1"/>
    </source>
</evidence>
<evidence type="ECO:0000313" key="2">
    <source>
        <dbReference type="Proteomes" id="UP001595528"/>
    </source>
</evidence>
<name>A0ABV7L1Q0_9PROT</name>
<organism evidence="1 2">
    <name type="scientific">Marinibaculum pumilum</name>
    <dbReference type="NCBI Taxonomy" id="1766165"/>
    <lineage>
        <taxon>Bacteria</taxon>
        <taxon>Pseudomonadati</taxon>
        <taxon>Pseudomonadota</taxon>
        <taxon>Alphaproteobacteria</taxon>
        <taxon>Rhodospirillales</taxon>
        <taxon>Rhodospirillaceae</taxon>
        <taxon>Marinibaculum</taxon>
    </lineage>
</organism>
<dbReference type="RefSeq" id="WP_379901386.1">
    <property type="nucleotide sequence ID" value="NZ_JBHRTR010000028.1"/>
</dbReference>
<dbReference type="EMBL" id="JBHRTR010000028">
    <property type="protein sequence ID" value="MFC3228354.1"/>
    <property type="molecule type" value="Genomic_DNA"/>
</dbReference>
<dbReference type="Proteomes" id="UP001595528">
    <property type="component" value="Unassembled WGS sequence"/>
</dbReference>
<protein>
    <submittedName>
        <fullName evidence="1">Uncharacterized protein</fullName>
    </submittedName>
</protein>